<evidence type="ECO:0000313" key="4">
    <source>
        <dbReference type="Proteomes" id="UP000272888"/>
    </source>
</evidence>
<dbReference type="InterPro" id="IPR023210">
    <property type="entry name" value="NADP_OxRdtase_dom"/>
</dbReference>
<dbReference type="InterPro" id="IPR036812">
    <property type="entry name" value="NAD(P)_OxRdtase_dom_sf"/>
</dbReference>
<feature type="domain" description="NADP-dependent oxidoreductase" evidence="2">
    <location>
        <begin position="53"/>
        <end position="231"/>
    </location>
</feature>
<gene>
    <name evidence="3" type="ORF">D7V93_07265</name>
</gene>
<sequence length="385" mass="42069">AQFERPAMALPPPEPSFQGRASPEATAGYARRLQGVTHPHHFRDARDLQVSSIGIGTYLGPATAETDASYVGAIGRALELGCNFIDTAINYRHQRGERCVGAALRTAITQGAVRREEVVVATKAGYLPFDSEPPQDTGRYVHEHYIATGLARAEDIVGSSHCIAPAFLRNQIEVSRGNLGLGTLDVYYLHNPEEQLRSVDRDTFRRRMRAAMTTLEEACTAGHIGSYGLATWLAFRETAEHPQALSLEEVLSWASEVGGPDHHLRFLQLPLNLKAIEAFMLANQSHQGRWVTLLQAAAAHGLHVVTSAPLLQGRLLGRLPATVMKAFAHLPTDVQRNVQLVRSMPGVGSVLVGMSRPQHVEENLALARLAPETETVHQLFRRSAG</sequence>
<accession>A0A3A8QA64</accession>
<evidence type="ECO:0000313" key="3">
    <source>
        <dbReference type="EMBL" id="RKH64471.1"/>
    </source>
</evidence>
<dbReference type="EMBL" id="RAWB01000050">
    <property type="protein sequence ID" value="RKH64471.1"/>
    <property type="molecule type" value="Genomic_DNA"/>
</dbReference>
<reference evidence="4" key="1">
    <citation type="submission" date="2018-09" db="EMBL/GenBank/DDBJ databases">
        <authorList>
            <person name="Livingstone P.G."/>
            <person name="Whitworth D.E."/>
        </authorList>
    </citation>
    <scope>NUCLEOTIDE SEQUENCE [LARGE SCALE GENOMIC DNA]</scope>
    <source>
        <strain evidence="4">CA051B</strain>
    </source>
</reference>
<dbReference type="CDD" id="cd19099">
    <property type="entry name" value="AKR_unchar"/>
    <property type="match status" value="1"/>
</dbReference>
<dbReference type="AlphaFoldDB" id="A0A3A8QA64"/>
<name>A0A3A8QA64_9BACT</name>
<dbReference type="Proteomes" id="UP000272888">
    <property type="component" value="Unassembled WGS sequence"/>
</dbReference>
<evidence type="ECO:0000259" key="2">
    <source>
        <dbReference type="Pfam" id="PF00248"/>
    </source>
</evidence>
<dbReference type="PANTHER" id="PTHR43312:SF1">
    <property type="entry name" value="NADP-DEPENDENT OXIDOREDUCTASE DOMAIN-CONTAINING PROTEIN"/>
    <property type="match status" value="1"/>
</dbReference>
<dbReference type="RefSeq" id="WP_208722945.1">
    <property type="nucleotide sequence ID" value="NZ_RAWB01000050.1"/>
</dbReference>
<dbReference type="Pfam" id="PF00248">
    <property type="entry name" value="Aldo_ket_red"/>
    <property type="match status" value="1"/>
</dbReference>
<evidence type="ECO:0000256" key="1">
    <source>
        <dbReference type="SAM" id="MobiDB-lite"/>
    </source>
</evidence>
<comment type="caution">
    <text evidence="3">The sequence shown here is derived from an EMBL/GenBank/DDBJ whole genome shotgun (WGS) entry which is preliminary data.</text>
</comment>
<organism evidence="3 4">
    <name type="scientific">Corallococcus llansteffanensis</name>
    <dbReference type="NCBI Taxonomy" id="2316731"/>
    <lineage>
        <taxon>Bacteria</taxon>
        <taxon>Pseudomonadati</taxon>
        <taxon>Myxococcota</taxon>
        <taxon>Myxococcia</taxon>
        <taxon>Myxococcales</taxon>
        <taxon>Cystobacterineae</taxon>
        <taxon>Myxococcaceae</taxon>
        <taxon>Corallococcus</taxon>
    </lineage>
</organism>
<dbReference type="Gene3D" id="3.20.20.100">
    <property type="entry name" value="NADP-dependent oxidoreductase domain"/>
    <property type="match status" value="1"/>
</dbReference>
<feature type="non-terminal residue" evidence="3">
    <location>
        <position position="1"/>
    </location>
</feature>
<feature type="region of interest" description="Disordered" evidence="1">
    <location>
        <begin position="1"/>
        <end position="24"/>
    </location>
</feature>
<proteinExistence type="predicted"/>
<keyword evidence="4" id="KW-1185">Reference proteome</keyword>
<protein>
    <submittedName>
        <fullName evidence="3">Aldo/keto reductase</fullName>
    </submittedName>
</protein>
<dbReference type="PANTHER" id="PTHR43312">
    <property type="entry name" value="D-THREO-ALDOSE 1-DEHYDROGENASE"/>
    <property type="match status" value="1"/>
</dbReference>
<dbReference type="SUPFAM" id="SSF51430">
    <property type="entry name" value="NAD(P)-linked oxidoreductase"/>
    <property type="match status" value="1"/>
</dbReference>
<dbReference type="InterPro" id="IPR053135">
    <property type="entry name" value="AKR2_Oxidoreductase"/>
</dbReference>